<evidence type="ECO:0000259" key="1">
    <source>
        <dbReference type="Pfam" id="PF13302"/>
    </source>
</evidence>
<dbReference type="Proteomes" id="UP000251617">
    <property type="component" value="Chromosome"/>
</dbReference>
<protein>
    <submittedName>
        <fullName evidence="2">N-acetyltransferase</fullName>
    </submittedName>
</protein>
<dbReference type="Gene3D" id="3.40.630.30">
    <property type="match status" value="1"/>
</dbReference>
<organism evidence="2 3">
    <name type="scientific">Pseudomonas putida</name>
    <name type="common">Arthrobacter siderocapsulatus</name>
    <dbReference type="NCBI Taxonomy" id="303"/>
    <lineage>
        <taxon>Bacteria</taxon>
        <taxon>Pseudomonadati</taxon>
        <taxon>Pseudomonadota</taxon>
        <taxon>Gammaproteobacteria</taxon>
        <taxon>Pseudomonadales</taxon>
        <taxon>Pseudomonadaceae</taxon>
        <taxon>Pseudomonas</taxon>
    </lineage>
</organism>
<proteinExistence type="predicted"/>
<dbReference type="Pfam" id="PF13302">
    <property type="entry name" value="Acetyltransf_3"/>
    <property type="match status" value="1"/>
</dbReference>
<dbReference type="InterPro" id="IPR051531">
    <property type="entry name" value="N-acetyltransferase"/>
</dbReference>
<dbReference type="InterPro" id="IPR016181">
    <property type="entry name" value="Acyl_CoA_acyltransferase"/>
</dbReference>
<sequence length="183" mass="21365">MDCLATLYTERLVLTPLQLEDAPAIQQLFPQWEVVRYLDRRVPWPYPQDGALVYVRDMALPAMAAGREWHWMIRLRGAEQPIIGSISLYDQPGNNRGFWLAPQWWGQGYMREACRVVNAYWFETLSRPVMQVPKAVANHASRKVSEHEGMRLVDRRDGHFVSGPLEVEIWEMTRRDWLARSLG</sequence>
<gene>
    <name evidence="2" type="ORF">C1S65_10740</name>
</gene>
<evidence type="ECO:0000313" key="2">
    <source>
        <dbReference type="EMBL" id="AXA24562.1"/>
    </source>
</evidence>
<dbReference type="InterPro" id="IPR000182">
    <property type="entry name" value="GNAT_dom"/>
</dbReference>
<dbReference type="EMBL" id="CP030750">
    <property type="protein sequence ID" value="AXA24562.1"/>
    <property type="molecule type" value="Genomic_DNA"/>
</dbReference>
<evidence type="ECO:0000313" key="3">
    <source>
        <dbReference type="Proteomes" id="UP000251617"/>
    </source>
</evidence>
<name>A0AAD0PFB8_PSEPU</name>
<feature type="domain" description="N-acetyltransferase" evidence="1">
    <location>
        <begin position="11"/>
        <end position="151"/>
    </location>
</feature>
<dbReference type="GO" id="GO:0016747">
    <property type="term" value="F:acyltransferase activity, transferring groups other than amino-acyl groups"/>
    <property type="evidence" value="ECO:0007669"/>
    <property type="project" value="InterPro"/>
</dbReference>
<dbReference type="RefSeq" id="WP_063544421.1">
    <property type="nucleotide sequence ID" value="NZ_CP011789.1"/>
</dbReference>
<dbReference type="PANTHER" id="PTHR43792">
    <property type="entry name" value="GNAT FAMILY, PUTATIVE (AFU_ORTHOLOGUE AFUA_3G00765)-RELATED-RELATED"/>
    <property type="match status" value="1"/>
</dbReference>
<accession>A0AAD0PFB8</accession>
<dbReference type="SUPFAM" id="SSF55729">
    <property type="entry name" value="Acyl-CoA N-acyltransferases (Nat)"/>
    <property type="match status" value="1"/>
</dbReference>
<reference evidence="2 3" key="1">
    <citation type="submission" date="2018-06" db="EMBL/GenBank/DDBJ databases">
        <title>The genome of Pseudomonas putida NX-1, a lignin degrader.</title>
        <authorList>
            <person name="Xu Z."/>
        </authorList>
    </citation>
    <scope>NUCLEOTIDE SEQUENCE [LARGE SCALE GENOMIC DNA]</scope>
    <source>
        <strain evidence="2 3">NX-1</strain>
    </source>
</reference>
<dbReference type="AlphaFoldDB" id="A0AAD0PFB8"/>